<comment type="caution">
    <text evidence="2">The sequence shown here is derived from an EMBL/GenBank/DDBJ whole genome shotgun (WGS) entry which is preliminary data.</text>
</comment>
<sequence>MLSPLRNWTRVQRNVAAACFSAWMLDAFDFFILVFVLSDLAGYFH</sequence>
<dbReference type="AlphaFoldDB" id="A0A5X8Y0H3"/>
<organism evidence="2">
    <name type="scientific">Salmonella newport</name>
    <dbReference type="NCBI Taxonomy" id="108619"/>
    <lineage>
        <taxon>Bacteria</taxon>
        <taxon>Pseudomonadati</taxon>
        <taxon>Pseudomonadota</taxon>
        <taxon>Gammaproteobacteria</taxon>
        <taxon>Enterobacterales</taxon>
        <taxon>Enterobacteriaceae</taxon>
        <taxon>Salmonella</taxon>
    </lineage>
</organism>
<name>A0A5X8Y0H3_SALNE</name>
<reference evidence="2" key="1">
    <citation type="submission" date="2019-01" db="EMBL/GenBank/DDBJ databases">
        <authorList>
            <person name="Ashton P.M."/>
            <person name="Dallman T."/>
            <person name="Nair S."/>
            <person name="De Pinna E."/>
            <person name="Peters T."/>
            <person name="Grant K."/>
        </authorList>
    </citation>
    <scope>NUCLEOTIDE SEQUENCE</scope>
    <source>
        <strain evidence="2">500372</strain>
    </source>
</reference>
<feature type="transmembrane region" description="Helical" evidence="1">
    <location>
        <begin position="20"/>
        <end position="44"/>
    </location>
</feature>
<keyword evidence="1" id="KW-0812">Transmembrane</keyword>
<gene>
    <name evidence="2" type="ORF">EVG73_23395</name>
</gene>
<keyword evidence="1" id="KW-1133">Transmembrane helix</keyword>
<dbReference type="EMBL" id="AAHWTY010000098">
    <property type="protein sequence ID" value="ECB1915294.1"/>
    <property type="molecule type" value="Genomic_DNA"/>
</dbReference>
<keyword evidence="1" id="KW-0472">Membrane</keyword>
<feature type="non-terminal residue" evidence="2">
    <location>
        <position position="45"/>
    </location>
</feature>
<proteinExistence type="predicted"/>
<evidence type="ECO:0000256" key="1">
    <source>
        <dbReference type="SAM" id="Phobius"/>
    </source>
</evidence>
<evidence type="ECO:0000313" key="2">
    <source>
        <dbReference type="EMBL" id="ECB1915294.1"/>
    </source>
</evidence>
<accession>A0A5X8Y0H3</accession>
<protein>
    <submittedName>
        <fullName evidence="2">MFS transporter</fullName>
    </submittedName>
</protein>